<evidence type="ECO:0000259" key="6">
    <source>
        <dbReference type="Pfam" id="PF04932"/>
    </source>
</evidence>
<reference evidence="7 8" key="1">
    <citation type="submission" date="2018-06" db="EMBL/GenBank/DDBJ databases">
        <authorList>
            <consortium name="Pathogen Informatics"/>
            <person name="Doyle S."/>
        </authorList>
    </citation>
    <scope>NUCLEOTIDE SEQUENCE [LARGE SCALE GENOMIC DNA]</scope>
    <source>
        <strain evidence="7 8">NCTC12410</strain>
    </source>
</reference>
<protein>
    <submittedName>
        <fullName evidence="7">Lipid A core - O-antigen ligase and related enzymes</fullName>
    </submittedName>
</protein>
<accession>A0A377J3Y3</accession>
<keyword evidence="2 5" id="KW-0812">Transmembrane</keyword>
<feature type="domain" description="O-antigen ligase-related" evidence="6">
    <location>
        <begin position="196"/>
        <end position="453"/>
    </location>
</feature>
<dbReference type="GO" id="GO:0016874">
    <property type="term" value="F:ligase activity"/>
    <property type="evidence" value="ECO:0007669"/>
    <property type="project" value="UniProtKB-KW"/>
</dbReference>
<feature type="transmembrane region" description="Helical" evidence="5">
    <location>
        <begin position="489"/>
        <end position="509"/>
    </location>
</feature>
<dbReference type="InterPro" id="IPR007016">
    <property type="entry name" value="O-antigen_ligase-rel_domated"/>
</dbReference>
<gene>
    <name evidence="7" type="ORF">NCTC12410_00306</name>
</gene>
<sequence>MIKNWRSYCLLLCIGLVLAALSVLPLSHSLVPIKSSFAINLLYVASGVFVLAFWRDFAALRIHFWLLGAFALVLALGALSSLYSANSYESLQNVRRLAFDGLFMVIVYLALKKVDSKGFLLFFLLWLAVVFIQPVATIVDFAIDYANGDISVNTRATGFGNDQPLVYSFILLLAAALSIAMIWLTRGKARFYSVALFSIALLAILANNSRLVFVAVFVALLLPFLLFGFAYKKWILGFVGVLAIGFVAVVYVASAQWNERYNFHKMANNLSYVLSFEPAAMGRFDRACAVEVIFYNNAFDFTKPLAFHAYNHDSLFFTKYSAIPALIKEFGTLESSADFTIKGAYLRASRFYGWLLCSRFSFPKDESFSWEHSSLARLSMGKSAWQAIWQNPLRPNGFGFLGYVDNLEQIFPRDSLHHSYVLSLADRPKGYPHPHNQLLSLAFELSILGLLAIGGFCYMVFFRDMRQLVAKVQESSPCGQTQSLAQKSYGIVFIGGVVFIVALSVAMIFDCLLWRWNTTYLFLLFGIVLAAKDGLLGKIGYNTRI</sequence>
<name>A0A377J3Y3_9HELI</name>
<organism evidence="7 8">
    <name type="scientific">Helicobacter canis</name>
    <dbReference type="NCBI Taxonomy" id="29419"/>
    <lineage>
        <taxon>Bacteria</taxon>
        <taxon>Pseudomonadati</taxon>
        <taxon>Campylobacterota</taxon>
        <taxon>Epsilonproteobacteria</taxon>
        <taxon>Campylobacterales</taxon>
        <taxon>Helicobacteraceae</taxon>
        <taxon>Helicobacter</taxon>
    </lineage>
</organism>
<feature type="transmembrane region" description="Helical" evidence="5">
    <location>
        <begin position="191"/>
        <end position="206"/>
    </location>
</feature>
<dbReference type="EMBL" id="UGHV01000001">
    <property type="protein sequence ID" value="STO96493.1"/>
    <property type="molecule type" value="Genomic_DNA"/>
</dbReference>
<evidence type="ECO:0000313" key="7">
    <source>
        <dbReference type="EMBL" id="STO96493.1"/>
    </source>
</evidence>
<evidence type="ECO:0000313" key="8">
    <source>
        <dbReference type="Proteomes" id="UP000254841"/>
    </source>
</evidence>
<feature type="transmembrane region" description="Helical" evidence="5">
    <location>
        <begin position="521"/>
        <end position="541"/>
    </location>
</feature>
<dbReference type="RefSeq" id="WP_115010821.1">
    <property type="nucleotide sequence ID" value="NZ_UGHV01000001.1"/>
</dbReference>
<proteinExistence type="predicted"/>
<evidence type="ECO:0000256" key="5">
    <source>
        <dbReference type="SAM" id="Phobius"/>
    </source>
</evidence>
<feature type="transmembrane region" description="Helical" evidence="5">
    <location>
        <begin position="39"/>
        <end position="57"/>
    </location>
</feature>
<evidence type="ECO:0000256" key="4">
    <source>
        <dbReference type="ARBA" id="ARBA00023136"/>
    </source>
</evidence>
<dbReference type="PANTHER" id="PTHR37422:SF13">
    <property type="entry name" value="LIPOPOLYSACCHARIDE BIOSYNTHESIS PROTEIN PA4999-RELATED"/>
    <property type="match status" value="1"/>
</dbReference>
<feature type="transmembrane region" description="Helical" evidence="5">
    <location>
        <begin position="94"/>
        <end position="111"/>
    </location>
</feature>
<dbReference type="OrthoDB" id="5322058at2"/>
<keyword evidence="7" id="KW-0436">Ligase</keyword>
<feature type="transmembrane region" description="Helical" evidence="5">
    <location>
        <begin position="238"/>
        <end position="257"/>
    </location>
</feature>
<dbReference type="GO" id="GO:0016020">
    <property type="term" value="C:membrane"/>
    <property type="evidence" value="ECO:0007669"/>
    <property type="project" value="UniProtKB-SubCell"/>
</dbReference>
<keyword evidence="3 5" id="KW-1133">Transmembrane helix</keyword>
<evidence type="ECO:0000256" key="2">
    <source>
        <dbReference type="ARBA" id="ARBA00022692"/>
    </source>
</evidence>
<evidence type="ECO:0000256" key="1">
    <source>
        <dbReference type="ARBA" id="ARBA00004141"/>
    </source>
</evidence>
<evidence type="ECO:0000256" key="3">
    <source>
        <dbReference type="ARBA" id="ARBA00022989"/>
    </source>
</evidence>
<dbReference type="PANTHER" id="PTHR37422">
    <property type="entry name" value="TEICHURONIC ACID BIOSYNTHESIS PROTEIN TUAE"/>
    <property type="match status" value="1"/>
</dbReference>
<dbReference type="Pfam" id="PF04932">
    <property type="entry name" value="Wzy_C"/>
    <property type="match status" value="1"/>
</dbReference>
<dbReference type="AlphaFoldDB" id="A0A377J3Y3"/>
<feature type="transmembrane region" description="Helical" evidence="5">
    <location>
        <begin position="212"/>
        <end position="231"/>
    </location>
</feature>
<keyword evidence="4 5" id="KW-0472">Membrane</keyword>
<feature type="transmembrane region" description="Helical" evidence="5">
    <location>
        <begin position="64"/>
        <end position="82"/>
    </location>
</feature>
<feature type="transmembrane region" description="Helical" evidence="5">
    <location>
        <begin position="118"/>
        <end position="145"/>
    </location>
</feature>
<dbReference type="InterPro" id="IPR051533">
    <property type="entry name" value="WaaL-like"/>
</dbReference>
<comment type="subcellular location">
    <subcellularLocation>
        <location evidence="1">Membrane</location>
        <topology evidence="1">Multi-pass membrane protein</topology>
    </subcellularLocation>
</comment>
<feature type="transmembrane region" description="Helical" evidence="5">
    <location>
        <begin position="438"/>
        <end position="461"/>
    </location>
</feature>
<feature type="transmembrane region" description="Helical" evidence="5">
    <location>
        <begin position="165"/>
        <end position="184"/>
    </location>
</feature>
<dbReference type="Proteomes" id="UP000254841">
    <property type="component" value="Unassembled WGS sequence"/>
</dbReference>